<keyword evidence="6 7" id="KW-0472">Membrane</keyword>
<evidence type="ECO:0000313" key="9">
    <source>
        <dbReference type="EMBL" id="TNL99308.1"/>
    </source>
</evidence>
<dbReference type="Proteomes" id="UP000312032">
    <property type="component" value="Unassembled WGS sequence"/>
</dbReference>
<dbReference type="PRINTS" id="PR01036">
    <property type="entry name" value="TCRTETB"/>
</dbReference>
<evidence type="ECO:0000256" key="2">
    <source>
        <dbReference type="ARBA" id="ARBA00022448"/>
    </source>
</evidence>
<feature type="transmembrane region" description="Helical" evidence="7">
    <location>
        <begin position="196"/>
        <end position="215"/>
    </location>
</feature>
<name>A0A5C4U5F0_9CORY</name>
<dbReference type="InterPro" id="IPR020846">
    <property type="entry name" value="MFS_dom"/>
</dbReference>
<dbReference type="Gene3D" id="1.20.1250.20">
    <property type="entry name" value="MFS general substrate transporter like domains"/>
    <property type="match status" value="2"/>
</dbReference>
<evidence type="ECO:0000256" key="3">
    <source>
        <dbReference type="ARBA" id="ARBA00022475"/>
    </source>
</evidence>
<feature type="transmembrane region" description="Helical" evidence="7">
    <location>
        <begin position="347"/>
        <end position="364"/>
    </location>
</feature>
<proteinExistence type="predicted"/>
<feature type="transmembrane region" description="Helical" evidence="7">
    <location>
        <begin position="12"/>
        <end position="31"/>
    </location>
</feature>
<feature type="transmembrane region" description="Helical" evidence="7">
    <location>
        <begin position="105"/>
        <end position="126"/>
    </location>
</feature>
<feature type="transmembrane region" description="Helical" evidence="7">
    <location>
        <begin position="79"/>
        <end position="99"/>
    </location>
</feature>
<keyword evidence="5 7" id="KW-1133">Transmembrane helix</keyword>
<dbReference type="GO" id="GO:0022857">
    <property type="term" value="F:transmembrane transporter activity"/>
    <property type="evidence" value="ECO:0007669"/>
    <property type="project" value="InterPro"/>
</dbReference>
<dbReference type="InterPro" id="IPR036259">
    <property type="entry name" value="MFS_trans_sf"/>
</dbReference>
<evidence type="ECO:0000256" key="5">
    <source>
        <dbReference type="ARBA" id="ARBA00022989"/>
    </source>
</evidence>
<keyword evidence="2" id="KW-0813">Transport</keyword>
<gene>
    <name evidence="9" type="ORF">FHE74_02835</name>
</gene>
<dbReference type="AlphaFoldDB" id="A0A5C4U5F0"/>
<keyword evidence="4 7" id="KW-0812">Transmembrane</keyword>
<evidence type="ECO:0000256" key="4">
    <source>
        <dbReference type="ARBA" id="ARBA00022692"/>
    </source>
</evidence>
<dbReference type="RefSeq" id="WP_139464984.1">
    <property type="nucleotide sequence ID" value="NZ_VDHJ01000003.1"/>
</dbReference>
<keyword evidence="10" id="KW-1185">Reference proteome</keyword>
<reference evidence="9 10" key="1">
    <citation type="submission" date="2019-06" db="EMBL/GenBank/DDBJ databases">
        <authorList>
            <person name="Li J."/>
        </authorList>
    </citation>
    <scope>NUCLEOTIDE SEQUENCE [LARGE SCALE GENOMIC DNA]</scope>
    <source>
        <strain evidence="9 10">LMG 28165</strain>
    </source>
</reference>
<feature type="transmembrane region" description="Helical" evidence="7">
    <location>
        <begin position="221"/>
        <end position="238"/>
    </location>
</feature>
<comment type="caution">
    <text evidence="9">The sequence shown here is derived from an EMBL/GenBank/DDBJ whole genome shotgun (WGS) entry which is preliminary data.</text>
</comment>
<dbReference type="SUPFAM" id="SSF103473">
    <property type="entry name" value="MFS general substrate transporter"/>
    <property type="match status" value="1"/>
</dbReference>
<feature type="transmembrane region" description="Helical" evidence="7">
    <location>
        <begin position="51"/>
        <end position="70"/>
    </location>
</feature>
<feature type="transmembrane region" description="Helical" evidence="7">
    <location>
        <begin position="259"/>
        <end position="281"/>
    </location>
</feature>
<feature type="transmembrane region" description="Helical" evidence="7">
    <location>
        <begin position="166"/>
        <end position="184"/>
    </location>
</feature>
<evidence type="ECO:0000256" key="1">
    <source>
        <dbReference type="ARBA" id="ARBA00004651"/>
    </source>
</evidence>
<feature type="transmembrane region" description="Helical" evidence="7">
    <location>
        <begin position="417"/>
        <end position="439"/>
    </location>
</feature>
<dbReference type="InterPro" id="IPR011701">
    <property type="entry name" value="MFS"/>
</dbReference>
<dbReference type="GO" id="GO:0005886">
    <property type="term" value="C:plasma membrane"/>
    <property type="evidence" value="ECO:0007669"/>
    <property type="project" value="UniProtKB-SubCell"/>
</dbReference>
<evidence type="ECO:0000256" key="6">
    <source>
        <dbReference type="ARBA" id="ARBA00023136"/>
    </source>
</evidence>
<keyword evidence="3" id="KW-1003">Cell membrane</keyword>
<feature type="transmembrane region" description="Helical" evidence="7">
    <location>
        <begin position="385"/>
        <end position="405"/>
    </location>
</feature>
<feature type="transmembrane region" description="Helical" evidence="7">
    <location>
        <begin position="293"/>
        <end position="314"/>
    </location>
</feature>
<feature type="domain" description="Major facilitator superfamily (MFS) profile" evidence="8">
    <location>
        <begin position="8"/>
        <end position="444"/>
    </location>
</feature>
<evidence type="ECO:0000259" key="8">
    <source>
        <dbReference type="PROSITE" id="PS50850"/>
    </source>
</evidence>
<sequence>MNDKLRNLDPKAAVPVLLFTFLFSLMVDNGFKFLNLPISQDLGLTATEVSLQATLAGIIIGIGAVVYAALSDSINIRTLLITGIALIAIGSLIGFVGQMSWTMVLIGRVIQTTGLAAAETLYVIYVTKHMAEKDQKTYLGYSTACFQLSFLFGTLAGGFIATYIAWPFMFLLAMVSLAAIPAVLKKIPPEEHSTSRLDIIGLFFVAVFAVSLVLWTQKFNHLWLIPAVLGLAAFVWHIRSHSEALVRPDFFNPRFSTSLVTVFLVYSTQLGLTVIVLPFALNQLHGWELDNVSYLLVPGYIVGTLVGVFSGAIGRVLNSRMTMVVALGCIVLALALAALFINSSVAILVIAVILFSGGFAGMYAPLMNTAMSHIDPAKRGVAVGFYNLTINIAIPLGISLAAALVDRLPFADGSAGLYSAVLWILAAIAIAGAAVFFLADTVLSARERRTGGVPVTAR</sequence>
<feature type="transmembrane region" description="Helical" evidence="7">
    <location>
        <begin position="138"/>
        <end position="160"/>
    </location>
</feature>
<dbReference type="PANTHER" id="PTHR42718">
    <property type="entry name" value="MAJOR FACILITATOR SUPERFAMILY MULTIDRUG TRANSPORTER MFSC"/>
    <property type="match status" value="1"/>
</dbReference>
<protein>
    <submittedName>
        <fullName evidence="9">MFS transporter</fullName>
    </submittedName>
</protein>
<accession>A0A5C4U5F0</accession>
<organism evidence="9 10">
    <name type="scientific">Corynebacterium tapiri</name>
    <dbReference type="NCBI Taxonomy" id="1448266"/>
    <lineage>
        <taxon>Bacteria</taxon>
        <taxon>Bacillati</taxon>
        <taxon>Actinomycetota</taxon>
        <taxon>Actinomycetes</taxon>
        <taxon>Mycobacteriales</taxon>
        <taxon>Corynebacteriaceae</taxon>
        <taxon>Corynebacterium</taxon>
    </lineage>
</organism>
<dbReference type="PROSITE" id="PS50850">
    <property type="entry name" value="MFS"/>
    <property type="match status" value="1"/>
</dbReference>
<dbReference type="OrthoDB" id="2081604at2"/>
<comment type="subcellular location">
    <subcellularLocation>
        <location evidence="1">Cell membrane</location>
        <topology evidence="1">Multi-pass membrane protein</topology>
    </subcellularLocation>
</comment>
<evidence type="ECO:0000256" key="7">
    <source>
        <dbReference type="SAM" id="Phobius"/>
    </source>
</evidence>
<dbReference type="EMBL" id="VDHJ01000003">
    <property type="protein sequence ID" value="TNL99308.1"/>
    <property type="molecule type" value="Genomic_DNA"/>
</dbReference>
<dbReference type="PANTHER" id="PTHR42718:SF46">
    <property type="entry name" value="BLR6921 PROTEIN"/>
    <property type="match status" value="1"/>
</dbReference>
<evidence type="ECO:0000313" key="10">
    <source>
        <dbReference type="Proteomes" id="UP000312032"/>
    </source>
</evidence>
<feature type="transmembrane region" description="Helical" evidence="7">
    <location>
        <begin position="321"/>
        <end position="341"/>
    </location>
</feature>
<dbReference type="Pfam" id="PF07690">
    <property type="entry name" value="MFS_1"/>
    <property type="match status" value="1"/>
</dbReference>